<keyword evidence="3" id="KW-1185">Reference proteome</keyword>
<dbReference type="SUPFAM" id="SSF110004">
    <property type="entry name" value="Glycolipid transfer protein, GLTP"/>
    <property type="match status" value="1"/>
</dbReference>
<dbReference type="InterPro" id="IPR036497">
    <property type="entry name" value="GLTP_sf"/>
</dbReference>
<organism evidence="2 3">
    <name type="scientific">Molorchus minor</name>
    <dbReference type="NCBI Taxonomy" id="1323400"/>
    <lineage>
        <taxon>Eukaryota</taxon>
        <taxon>Metazoa</taxon>
        <taxon>Ecdysozoa</taxon>
        <taxon>Arthropoda</taxon>
        <taxon>Hexapoda</taxon>
        <taxon>Insecta</taxon>
        <taxon>Pterygota</taxon>
        <taxon>Neoptera</taxon>
        <taxon>Endopterygota</taxon>
        <taxon>Coleoptera</taxon>
        <taxon>Polyphaga</taxon>
        <taxon>Cucujiformia</taxon>
        <taxon>Chrysomeloidea</taxon>
        <taxon>Cerambycidae</taxon>
        <taxon>Lamiinae</taxon>
        <taxon>Monochamini</taxon>
        <taxon>Molorchus</taxon>
    </lineage>
</organism>
<sequence>MAHDRIAERFDIQIVHDKFCAAVHEDDDVHLESYLQSFRNSTSNKDLGAKMDTLNELLNHPEKSENFMTVKKMIEFEKDNGFLNKKGYTSGSRTLLGLHRGLGELKEEESTSFACREAYDHTLAKHHSFVIRNGAKIAIYTLPTKEILLQRVCGDSENIQKAMDMLPKNVRGNVDSIY</sequence>
<proteinExistence type="predicted"/>
<reference evidence="2" key="1">
    <citation type="journal article" date="2023" name="Insect Mol. Biol.">
        <title>Genome sequencing provides insights into the evolution of gene families encoding plant cell wall-degrading enzymes in longhorned beetles.</title>
        <authorList>
            <person name="Shin N.R."/>
            <person name="Okamura Y."/>
            <person name="Kirsch R."/>
            <person name="Pauchet Y."/>
        </authorList>
    </citation>
    <scope>NUCLEOTIDE SEQUENCE</scope>
    <source>
        <strain evidence="2">MMC_N1</strain>
    </source>
</reference>
<gene>
    <name evidence="2" type="ORF">NQ317_013787</name>
</gene>
<feature type="domain" description="Glycolipid transfer protein" evidence="1">
    <location>
        <begin position="42"/>
        <end position="153"/>
    </location>
</feature>
<dbReference type="EMBL" id="JAPWTJ010003087">
    <property type="protein sequence ID" value="KAJ8962982.1"/>
    <property type="molecule type" value="Genomic_DNA"/>
</dbReference>
<dbReference type="PANTHER" id="PTHR10219">
    <property type="entry name" value="GLYCOLIPID TRANSFER PROTEIN-RELATED"/>
    <property type="match status" value="1"/>
</dbReference>
<comment type="caution">
    <text evidence="2">The sequence shown here is derived from an EMBL/GenBank/DDBJ whole genome shotgun (WGS) entry which is preliminary data.</text>
</comment>
<evidence type="ECO:0000313" key="2">
    <source>
        <dbReference type="EMBL" id="KAJ8962982.1"/>
    </source>
</evidence>
<dbReference type="PANTHER" id="PTHR10219:SF43">
    <property type="entry name" value="GLYCOLIPID TRANSFER PROTEIN DOMAIN-CONTAINING PROTEIN"/>
    <property type="match status" value="1"/>
</dbReference>
<dbReference type="Pfam" id="PF08718">
    <property type="entry name" value="GLTP"/>
    <property type="match status" value="1"/>
</dbReference>
<dbReference type="InterPro" id="IPR014830">
    <property type="entry name" value="Glycolipid_transfer_prot_dom"/>
</dbReference>
<protein>
    <recommendedName>
        <fullName evidence="1">Glycolipid transfer protein domain-containing protein</fullName>
    </recommendedName>
</protein>
<accession>A0ABQ9IRV6</accession>
<evidence type="ECO:0000259" key="1">
    <source>
        <dbReference type="Pfam" id="PF08718"/>
    </source>
</evidence>
<dbReference type="Proteomes" id="UP001162164">
    <property type="component" value="Unassembled WGS sequence"/>
</dbReference>
<dbReference type="Gene3D" id="1.10.3520.10">
    <property type="entry name" value="Glycolipid transfer protein"/>
    <property type="match status" value="1"/>
</dbReference>
<evidence type="ECO:0000313" key="3">
    <source>
        <dbReference type="Proteomes" id="UP001162164"/>
    </source>
</evidence>
<name>A0ABQ9IRV6_9CUCU</name>